<feature type="domain" description="FHA" evidence="5">
    <location>
        <begin position="457"/>
        <end position="492"/>
    </location>
</feature>
<dbReference type="PANTHER" id="PTHR21712">
    <property type="entry name" value="PRE-RRNA-PROCESSING PROTEIN FHL1"/>
    <property type="match status" value="1"/>
</dbReference>
<dbReference type="InterPro" id="IPR036388">
    <property type="entry name" value="WH-like_DNA-bd_sf"/>
</dbReference>
<dbReference type="InterPro" id="IPR030456">
    <property type="entry name" value="TF_fork_head_CS_2"/>
</dbReference>
<keyword evidence="1 3" id="KW-0238">DNA-binding</keyword>
<gene>
    <name evidence="7" type="ORF">GLAREA_00496</name>
</gene>
<dbReference type="PROSITE" id="PS00658">
    <property type="entry name" value="FORK_HEAD_2"/>
    <property type="match status" value="1"/>
</dbReference>
<feature type="domain" description="Fork-head" evidence="6">
    <location>
        <begin position="769"/>
        <end position="857"/>
    </location>
</feature>
<dbReference type="OrthoDB" id="5402974at2759"/>
<feature type="compositionally biased region" description="Pro residues" evidence="4">
    <location>
        <begin position="915"/>
        <end position="929"/>
    </location>
</feature>
<organism evidence="7 8">
    <name type="scientific">Glarea lozoyensis (strain ATCC 20868 / MF5171)</name>
    <dbReference type="NCBI Taxonomy" id="1116229"/>
    <lineage>
        <taxon>Eukaryota</taxon>
        <taxon>Fungi</taxon>
        <taxon>Dikarya</taxon>
        <taxon>Ascomycota</taxon>
        <taxon>Pezizomycotina</taxon>
        <taxon>Leotiomycetes</taxon>
        <taxon>Helotiales</taxon>
        <taxon>Helotiaceae</taxon>
        <taxon>Glarea</taxon>
    </lineage>
</organism>
<dbReference type="Proteomes" id="UP000016922">
    <property type="component" value="Unassembled WGS sequence"/>
</dbReference>
<dbReference type="GO" id="GO:0005634">
    <property type="term" value="C:nucleus"/>
    <property type="evidence" value="ECO:0007669"/>
    <property type="project" value="UniProtKB-SubCell"/>
</dbReference>
<dbReference type="HOGENOM" id="CLU_006221_0_0_1"/>
<dbReference type="GO" id="GO:0060962">
    <property type="term" value="P:regulation of ribosomal protein gene transcription by RNA polymerase II"/>
    <property type="evidence" value="ECO:0007669"/>
    <property type="project" value="InterPro"/>
</dbReference>
<evidence type="ECO:0000259" key="6">
    <source>
        <dbReference type="PROSITE" id="PS50039"/>
    </source>
</evidence>
<dbReference type="EMBL" id="KE145367">
    <property type="protein sequence ID" value="EPE29336.1"/>
    <property type="molecule type" value="Genomic_DNA"/>
</dbReference>
<dbReference type="SUPFAM" id="SSF49879">
    <property type="entry name" value="SMAD/FHA domain"/>
    <property type="match status" value="1"/>
</dbReference>
<evidence type="ECO:0000259" key="5">
    <source>
        <dbReference type="PROSITE" id="PS50006"/>
    </source>
</evidence>
<proteinExistence type="predicted"/>
<evidence type="ECO:0000256" key="2">
    <source>
        <dbReference type="ARBA" id="ARBA00023242"/>
    </source>
</evidence>
<feature type="region of interest" description="Disordered" evidence="4">
    <location>
        <begin position="546"/>
        <end position="765"/>
    </location>
</feature>
<keyword evidence="8" id="KW-1185">Reference proteome</keyword>
<dbReference type="SMART" id="SM00339">
    <property type="entry name" value="FH"/>
    <property type="match status" value="1"/>
</dbReference>
<feature type="compositionally biased region" description="Basic and acidic residues" evidence="4">
    <location>
        <begin position="699"/>
        <end position="708"/>
    </location>
</feature>
<dbReference type="CDD" id="cd00059">
    <property type="entry name" value="FH_FOX"/>
    <property type="match status" value="1"/>
</dbReference>
<feature type="compositionally biased region" description="Low complexity" evidence="4">
    <location>
        <begin position="1135"/>
        <end position="1153"/>
    </location>
</feature>
<feature type="region of interest" description="Disordered" evidence="4">
    <location>
        <begin position="315"/>
        <end position="397"/>
    </location>
</feature>
<dbReference type="Gene3D" id="1.10.10.10">
    <property type="entry name" value="Winged helix-like DNA-binding domain superfamily/Winged helix DNA-binding domain"/>
    <property type="match status" value="1"/>
</dbReference>
<dbReference type="PROSITE" id="PS50039">
    <property type="entry name" value="FORK_HEAD_3"/>
    <property type="match status" value="1"/>
</dbReference>
<feature type="compositionally biased region" description="Low complexity" evidence="4">
    <location>
        <begin position="1197"/>
        <end position="1213"/>
    </location>
</feature>
<feature type="region of interest" description="Disordered" evidence="4">
    <location>
        <begin position="1259"/>
        <end position="1309"/>
    </location>
</feature>
<feature type="compositionally biased region" description="Basic residues" evidence="4">
    <location>
        <begin position="367"/>
        <end position="381"/>
    </location>
</feature>
<dbReference type="RefSeq" id="XP_008083445.1">
    <property type="nucleotide sequence ID" value="XM_008085254.1"/>
</dbReference>
<dbReference type="PRINTS" id="PR00053">
    <property type="entry name" value="FORKHEAD"/>
</dbReference>
<dbReference type="InterPro" id="IPR045178">
    <property type="entry name" value="Fhl1/FHA1"/>
</dbReference>
<dbReference type="PROSITE" id="PS50006">
    <property type="entry name" value="FHA_DOMAIN"/>
    <property type="match status" value="1"/>
</dbReference>
<feature type="compositionally biased region" description="Pro residues" evidence="4">
    <location>
        <begin position="987"/>
        <end position="1004"/>
    </location>
</feature>
<comment type="subcellular location">
    <subcellularLocation>
        <location evidence="3">Nucleus</location>
    </subcellularLocation>
</comment>
<dbReference type="GO" id="GO:0003700">
    <property type="term" value="F:DNA-binding transcription factor activity"/>
    <property type="evidence" value="ECO:0007669"/>
    <property type="project" value="InterPro"/>
</dbReference>
<sequence>MVYHVTTTQIFPAAPSDSNTALLVWSSADPVQVPPTNALDLEVDAVIGEGAVSKLNATAMTSPDSMTMAAAAEAMTNGDDNPRRASLSQSPHRNDSELAQTQNAVEETLPGGGIVSFAASPTRDLDGGPEPLEDATSVVMESEQTADVPSNSGPVLPEVAHVAFDAPLNHDTVPIPQNVAENLADWSEAQVPETSLILPEGELLDQNLISSYENDHAQNLLALQNGGDMNMGMAMQMGIGMDMGMGMGLGLGSQLAAPYLEPSPQVYEELQSSRVSAYAKLVFDDGEFYMNTYSIVLGRDVNAAKNALRREKEEERARLESEASARAPIPHTPRLKKEGSRYTKSIVSESGGILRDGNDSDDEEDRRRRKSRRSKKASKRSKSSESSQHLSRRNSLAHLGGQVVYNTYAQAPAKRAALDTAVPVDPETLKPSPHDCPLVGIHPAAKDGVHAPHSAYKSISRRHVKIAYNIRKNYWEAEILGRNGTFIDDKFCHYEQVICLNSGSVLQVGGVVVTFLLPDIPIGKTGAEKPEFEDNVSAIRHSIGGKEMSFDFEDDPREGGIGDSSEGEVEGRSADIESDDEDERERNGDSVDDQEAQDDEEDEDEGEEASYQSIPMDTDEAMLHTPQQQGDLVAMPPKKRGPGRPPKNGIMSKREQQLAKKEALAREREGEMDKSAKPANGQPTVPGKNKVGRPRKHPRPDTPPEPREKRKYTKRKPKEPKEGDAIKQDGSGGEEAPAKEKKEKKPPKPERSPSPTFVESELTEQQLAKPQANYVTLIYEALHESKNGQMSLPQIYRAIQRKYPYFVLKVPTNGWQSSVRHNLSQHHAFRKIERDGKGWMWGIVPGVSIEKEKKKRASPPPQSHPGLLPQQQAFYQPGHPPHIMPFGQHGTMGPPPGYPMQHQLPPNYGQGQYPGQPPLQHPQYIPQPPHMNGHSIAPGPNHQVHPMHINAQHAPPFMPPVAPQLMANTGGTYSSPYGPKPTQTDSPKPPQPQMSEQKPPPVITSPPKNADQPVAPTPPAPVEKESPSSEDFRSAIEGSVELNAAVERFKTNLIDSLKITKTLDPEKIVNSAINRVLGRATVTSVPGDSEALITRAFKNMLVTNMSTLKYTPNRSYVADPPRDQERKHSSPQPLANQNGTQTNAAQHTTATTARPIIMRPTFSRYGPNRSGPTSIPRPPMTTPGIRRTESGSPATTSVMPRVPSSASPVPSASHLSTSGASALQPAADEAPPVVASVPCEALPAAGVKKEQLVDEQAVNAAQDSRPFNPSESSLSGTQIIGQKREREPDMDEMPDAKKLAISAPPELTA</sequence>
<dbReference type="GeneID" id="19459554"/>
<dbReference type="Pfam" id="PF00250">
    <property type="entry name" value="Forkhead"/>
    <property type="match status" value="1"/>
</dbReference>
<keyword evidence="2 3" id="KW-0539">Nucleus</keyword>
<dbReference type="Pfam" id="PF00498">
    <property type="entry name" value="FHA"/>
    <property type="match status" value="1"/>
</dbReference>
<evidence type="ECO:0000256" key="4">
    <source>
        <dbReference type="SAM" id="MobiDB-lite"/>
    </source>
</evidence>
<evidence type="ECO:0000256" key="1">
    <source>
        <dbReference type="ARBA" id="ARBA00023125"/>
    </source>
</evidence>
<dbReference type="SUPFAM" id="SSF46785">
    <property type="entry name" value="Winged helix' DNA-binding domain"/>
    <property type="match status" value="1"/>
</dbReference>
<reference evidence="7 8" key="1">
    <citation type="journal article" date="2013" name="BMC Genomics">
        <title>Genomics-driven discovery of the pneumocandin biosynthetic gene cluster in the fungus Glarea lozoyensis.</title>
        <authorList>
            <person name="Chen L."/>
            <person name="Yue Q."/>
            <person name="Zhang X."/>
            <person name="Xiang M."/>
            <person name="Wang C."/>
            <person name="Li S."/>
            <person name="Che Y."/>
            <person name="Ortiz-Lopez F.J."/>
            <person name="Bills G.F."/>
            <person name="Liu X."/>
            <person name="An Z."/>
        </authorList>
    </citation>
    <scope>NUCLEOTIDE SEQUENCE [LARGE SCALE GENOMIC DNA]</scope>
    <source>
        <strain evidence="8">ATCC 20868 / MF5171</strain>
    </source>
</reference>
<accession>S3DBK8</accession>
<feature type="DNA-binding region" description="Fork-head" evidence="3">
    <location>
        <begin position="769"/>
        <end position="857"/>
    </location>
</feature>
<feature type="region of interest" description="Disordered" evidence="4">
    <location>
        <begin position="74"/>
        <end position="100"/>
    </location>
</feature>
<feature type="compositionally biased region" description="Polar residues" evidence="4">
    <location>
        <begin position="1259"/>
        <end position="1280"/>
    </location>
</feature>
<dbReference type="InterPro" id="IPR036390">
    <property type="entry name" value="WH_DNA-bd_sf"/>
</dbReference>
<dbReference type="GO" id="GO:0043565">
    <property type="term" value="F:sequence-specific DNA binding"/>
    <property type="evidence" value="ECO:0007669"/>
    <property type="project" value="InterPro"/>
</dbReference>
<feature type="compositionally biased region" description="Basic and acidic residues" evidence="4">
    <location>
        <begin position="652"/>
        <end position="676"/>
    </location>
</feature>
<protein>
    <submittedName>
        <fullName evidence="7">Winged helix DNA-binding protein</fullName>
    </submittedName>
</protein>
<feature type="compositionally biased region" description="Basic and acidic residues" evidence="4">
    <location>
        <begin position="736"/>
        <end position="751"/>
    </location>
</feature>
<name>S3DBK8_GLAL2</name>
<dbReference type="STRING" id="1116229.S3DBK8"/>
<feature type="compositionally biased region" description="Basic residues" evidence="4">
    <location>
        <begin position="709"/>
        <end position="718"/>
    </location>
</feature>
<dbReference type="InterPro" id="IPR008984">
    <property type="entry name" value="SMAD_FHA_dom_sf"/>
</dbReference>
<dbReference type="InterPro" id="IPR001766">
    <property type="entry name" value="Fork_head_dom"/>
</dbReference>
<dbReference type="InterPro" id="IPR000253">
    <property type="entry name" value="FHA_dom"/>
</dbReference>
<feature type="region of interest" description="Disordered" evidence="4">
    <location>
        <begin position="1112"/>
        <end position="1230"/>
    </location>
</feature>
<dbReference type="OMA" id="HYKSDKV"/>
<feature type="compositionally biased region" description="Polar residues" evidence="4">
    <location>
        <begin position="86"/>
        <end position="100"/>
    </location>
</feature>
<evidence type="ECO:0000313" key="8">
    <source>
        <dbReference type="Proteomes" id="UP000016922"/>
    </source>
</evidence>
<dbReference type="eggNOG" id="KOG2294">
    <property type="taxonomic scope" value="Eukaryota"/>
</dbReference>
<dbReference type="Gene3D" id="2.60.200.20">
    <property type="match status" value="1"/>
</dbReference>
<dbReference type="KEGG" id="glz:GLAREA_00496"/>
<feature type="compositionally biased region" description="Low complexity" evidence="4">
    <location>
        <begin position="903"/>
        <end position="914"/>
    </location>
</feature>
<feature type="region of interest" description="Disordered" evidence="4">
    <location>
        <begin position="851"/>
        <end position="876"/>
    </location>
</feature>
<evidence type="ECO:0000313" key="7">
    <source>
        <dbReference type="EMBL" id="EPE29336.1"/>
    </source>
</evidence>
<feature type="compositionally biased region" description="Basic and acidic residues" evidence="4">
    <location>
        <begin position="1022"/>
        <end position="1033"/>
    </location>
</feature>
<feature type="compositionally biased region" description="Polar residues" evidence="4">
    <location>
        <begin position="966"/>
        <end position="986"/>
    </location>
</feature>
<dbReference type="PANTHER" id="PTHR21712:SF29">
    <property type="entry name" value="PRE-RRNA-PROCESSING PROTEIN FHL1"/>
    <property type="match status" value="1"/>
</dbReference>
<feature type="compositionally biased region" description="Acidic residues" evidence="4">
    <location>
        <begin position="590"/>
        <end position="608"/>
    </location>
</feature>
<feature type="region of interest" description="Disordered" evidence="4">
    <location>
        <begin position="891"/>
        <end position="1033"/>
    </location>
</feature>
<evidence type="ECO:0000256" key="3">
    <source>
        <dbReference type="PROSITE-ProRule" id="PRU00089"/>
    </source>
</evidence>